<accession>A0A329MAP9</accession>
<name>A0A329MAP9_9BACL</name>
<proteinExistence type="predicted"/>
<protein>
    <submittedName>
        <fullName evidence="1">Uncharacterized protein</fullName>
    </submittedName>
</protein>
<organism evidence="1 2">
    <name type="scientific">Paenibacillus contaminans</name>
    <dbReference type="NCBI Taxonomy" id="450362"/>
    <lineage>
        <taxon>Bacteria</taxon>
        <taxon>Bacillati</taxon>
        <taxon>Bacillota</taxon>
        <taxon>Bacilli</taxon>
        <taxon>Bacillales</taxon>
        <taxon>Paenibacillaceae</taxon>
        <taxon>Paenibacillus</taxon>
    </lineage>
</organism>
<evidence type="ECO:0000313" key="1">
    <source>
        <dbReference type="EMBL" id="RAV15603.1"/>
    </source>
</evidence>
<gene>
    <name evidence="1" type="ORF">DQG23_29960</name>
</gene>
<keyword evidence="2" id="KW-1185">Reference proteome</keyword>
<comment type="caution">
    <text evidence="1">The sequence shown here is derived from an EMBL/GenBank/DDBJ whole genome shotgun (WGS) entry which is preliminary data.</text>
</comment>
<dbReference type="Proteomes" id="UP000250369">
    <property type="component" value="Unassembled WGS sequence"/>
</dbReference>
<dbReference type="RefSeq" id="WP_113034721.1">
    <property type="nucleotide sequence ID" value="NZ_QMFB01000023.1"/>
</dbReference>
<dbReference type="AlphaFoldDB" id="A0A329MAP9"/>
<sequence>MAGLNGLEWKSFWNSQLGCLKGCSEYLGIDLSDAWLFGGTGAAFILHMDEQGFGAGGPWYQGPMMHLCNNLGYTVNGVYGFKTDDDFLVKQRMAWENTRNAIDRGFPCYGYNLAIPEYYVVYGYEKEGYLFTGFGADQYSGRYDERVFVLPPELKDRLSACGEQAYVPLEDAETNAMLAQLAGTRGYRLKGRMRMVSNGGVREIISEEGDWIVLQGEGFTSWRDLGTIHIGLLEMYWVEPGRASSPSDVVKESLEFALEFAEGPRKWVQPPYKAGLDAYDLWINAVESAEPNIFALSYNSQCWAECRKHAAGFLLEAADRIGGAPSVLLKDAANLYQEIHLHLQAAADLLPFEGKSDDHYKQPERFQQIAAHIKQARSAENAALSQLSKIAASL</sequence>
<evidence type="ECO:0000313" key="2">
    <source>
        <dbReference type="Proteomes" id="UP000250369"/>
    </source>
</evidence>
<reference evidence="1 2" key="1">
    <citation type="journal article" date="2009" name="Int. J. Syst. Evol. Microbiol.">
        <title>Paenibacillus contaminans sp. nov., isolated from a contaminated laboratory plate.</title>
        <authorList>
            <person name="Chou J.H."/>
            <person name="Lee J.H."/>
            <person name="Lin M.C."/>
            <person name="Chang P.S."/>
            <person name="Arun A.B."/>
            <person name="Young C.C."/>
            <person name="Chen W.M."/>
        </authorList>
    </citation>
    <scope>NUCLEOTIDE SEQUENCE [LARGE SCALE GENOMIC DNA]</scope>
    <source>
        <strain evidence="1 2">CKOBP-6</strain>
    </source>
</reference>
<dbReference type="OrthoDB" id="2539234at2"/>
<dbReference type="EMBL" id="QMFB01000023">
    <property type="protein sequence ID" value="RAV15603.1"/>
    <property type="molecule type" value="Genomic_DNA"/>
</dbReference>